<dbReference type="InterPro" id="IPR036396">
    <property type="entry name" value="Cyt_P450_sf"/>
</dbReference>
<comment type="subcellular location">
    <subcellularLocation>
        <location evidence="4">Endoplasmic reticulum membrane</location>
        <topology evidence="4">Peripheral membrane protein</topology>
    </subcellularLocation>
    <subcellularLocation>
        <location evidence="3">Microsome membrane</location>
        <topology evidence="3">Peripheral membrane protein</topology>
    </subcellularLocation>
</comment>
<keyword evidence="6 14" id="KW-0349">Heme</keyword>
<organism evidence="16">
    <name type="scientific">Musca domestica</name>
    <name type="common">House fly</name>
    <dbReference type="NCBI Taxonomy" id="7370"/>
    <lineage>
        <taxon>Eukaryota</taxon>
        <taxon>Metazoa</taxon>
        <taxon>Ecdysozoa</taxon>
        <taxon>Arthropoda</taxon>
        <taxon>Hexapoda</taxon>
        <taxon>Insecta</taxon>
        <taxon>Pterygota</taxon>
        <taxon>Neoptera</taxon>
        <taxon>Endopterygota</taxon>
        <taxon>Diptera</taxon>
        <taxon>Brachycera</taxon>
        <taxon>Muscomorpha</taxon>
        <taxon>Muscoidea</taxon>
        <taxon>Muscidae</taxon>
        <taxon>Musca</taxon>
    </lineage>
</organism>
<evidence type="ECO:0000256" key="10">
    <source>
        <dbReference type="ARBA" id="ARBA00023002"/>
    </source>
</evidence>
<name>A0A1I8NA05_MUSDO</name>
<dbReference type="Gene3D" id="1.10.630.10">
    <property type="entry name" value="Cytochrome P450"/>
    <property type="match status" value="1"/>
</dbReference>
<dbReference type="Pfam" id="PF00067">
    <property type="entry name" value="p450"/>
    <property type="match status" value="1"/>
</dbReference>
<sequence length="504" mass="57922">MDPILVLVLIFLISLWLYHRWNHRHLFALAKKVGSSRLQMILGFGPILSSKTIIQKGLENAEKLGQDHLCYIGPYPQFVTGDPDTIKDILTSKLCVFKGDLTYTGLNHALGKGILTMQGSEWLQHRKLIDPAFKPSKLVEFLSIFNKKVKRIFEDMDKCHQMKNSYDILVYCREYTIDVTGETVLGKDFNETTEVNVKHYAQLITRNLKYISDISFKVFYHNNFILNLANLTIFKGARITSEFLANLIDKNIDYYSDGNQPTSQNVKTKDNLVIATVLEALKNDTIGRHLAISSMVHVFSAAFETNSSTMYFVMLMLAMHPEYQERAYAEVCEVFPENDDGEFELTYEHITQLSYLDMFIKETMRLFPTIPHFGRLVVGGDLRLSSGAVLPEGLELIINVYNVHHNKDVWGPHANIFNPDNFLPANMENRHPYAFIPFSKGIRFCLGMRYAEIVLRVTMAKIIKRYKFSTTAKLEDLEIHNHISIQLKEHPPLTIERRANSNKI</sequence>
<evidence type="ECO:0000256" key="2">
    <source>
        <dbReference type="ARBA" id="ARBA00003690"/>
    </source>
</evidence>
<comment type="similarity">
    <text evidence="5 15">Belongs to the cytochrome P450 family.</text>
</comment>
<dbReference type="AlphaFoldDB" id="A0A1I8NA05"/>
<evidence type="ECO:0000256" key="13">
    <source>
        <dbReference type="ARBA" id="ARBA00023136"/>
    </source>
</evidence>
<dbReference type="GO" id="GO:0005506">
    <property type="term" value="F:iron ion binding"/>
    <property type="evidence" value="ECO:0007669"/>
    <property type="project" value="InterPro"/>
</dbReference>
<dbReference type="VEuPathDB" id="VectorBase:MDOA013105"/>
<reference evidence="18" key="2">
    <citation type="submission" date="2025-04" db="UniProtKB">
        <authorList>
            <consortium name="RefSeq"/>
        </authorList>
    </citation>
    <scope>IDENTIFICATION</scope>
    <source>
        <strain evidence="18">Aabys</strain>
    </source>
</reference>
<dbReference type="EnsemblMetazoa" id="MDOA013105-RA">
    <property type="protein sequence ID" value="MDOA013105-PA"/>
    <property type="gene ID" value="MDOA013105"/>
</dbReference>
<evidence type="ECO:0000256" key="5">
    <source>
        <dbReference type="ARBA" id="ARBA00010617"/>
    </source>
</evidence>
<evidence type="ECO:0000256" key="4">
    <source>
        <dbReference type="ARBA" id="ARBA00004406"/>
    </source>
</evidence>
<dbReference type="eggNOG" id="KOG0157">
    <property type="taxonomic scope" value="Eukaryota"/>
</dbReference>
<evidence type="ECO:0000256" key="12">
    <source>
        <dbReference type="ARBA" id="ARBA00023033"/>
    </source>
</evidence>
<dbReference type="PANTHER" id="PTHR24291">
    <property type="entry name" value="CYTOCHROME P450 FAMILY 4"/>
    <property type="match status" value="1"/>
</dbReference>
<keyword evidence="17" id="KW-1185">Reference proteome</keyword>
<dbReference type="InterPro" id="IPR001128">
    <property type="entry name" value="Cyt_P450"/>
</dbReference>
<dbReference type="VEuPathDB" id="VectorBase:MDOMA2_020556"/>
<comment type="cofactor">
    <cofactor evidence="1 14">
        <name>heme</name>
        <dbReference type="ChEBI" id="CHEBI:30413"/>
    </cofactor>
</comment>
<evidence type="ECO:0000256" key="14">
    <source>
        <dbReference type="PIRSR" id="PIRSR602401-1"/>
    </source>
</evidence>
<dbReference type="SUPFAM" id="SSF48264">
    <property type="entry name" value="Cytochrome P450"/>
    <property type="match status" value="1"/>
</dbReference>
<evidence type="ECO:0000256" key="3">
    <source>
        <dbReference type="ARBA" id="ARBA00004174"/>
    </source>
</evidence>
<dbReference type="RefSeq" id="XP_005187069.2">
    <property type="nucleotide sequence ID" value="XM_005187012.3"/>
</dbReference>
<dbReference type="InterPro" id="IPR050196">
    <property type="entry name" value="Cytochrome_P450_Monoox"/>
</dbReference>
<evidence type="ECO:0000256" key="1">
    <source>
        <dbReference type="ARBA" id="ARBA00001971"/>
    </source>
</evidence>
<evidence type="ECO:0000313" key="17">
    <source>
        <dbReference type="Proteomes" id="UP001652621"/>
    </source>
</evidence>
<keyword evidence="7 14" id="KW-0479">Metal-binding</keyword>
<keyword evidence="10 15" id="KW-0560">Oxidoreductase</keyword>
<dbReference type="OrthoDB" id="1470350at2759"/>
<dbReference type="PRINTS" id="PR00385">
    <property type="entry name" value="P450"/>
</dbReference>
<feature type="binding site" description="axial binding residue" evidence="14">
    <location>
        <position position="445"/>
    </location>
    <ligand>
        <name>heme</name>
        <dbReference type="ChEBI" id="CHEBI:30413"/>
    </ligand>
    <ligandPart>
        <name>Fe</name>
        <dbReference type="ChEBI" id="CHEBI:18248"/>
    </ligandPart>
</feature>
<dbReference type="GeneID" id="101896650"/>
<evidence type="ECO:0000313" key="18">
    <source>
        <dbReference type="RefSeq" id="XP_005187069.2"/>
    </source>
</evidence>
<evidence type="ECO:0000313" key="16">
    <source>
        <dbReference type="EnsemblMetazoa" id="MDOA013105-PA"/>
    </source>
</evidence>
<evidence type="ECO:0000256" key="7">
    <source>
        <dbReference type="ARBA" id="ARBA00022723"/>
    </source>
</evidence>
<dbReference type="KEGG" id="mde:101896650"/>
<gene>
    <name evidence="16" type="primary">101896650</name>
    <name evidence="18" type="synonym">LOC101896650</name>
</gene>
<evidence type="ECO:0000256" key="9">
    <source>
        <dbReference type="ARBA" id="ARBA00022848"/>
    </source>
</evidence>
<evidence type="ECO:0000256" key="11">
    <source>
        <dbReference type="ARBA" id="ARBA00023004"/>
    </source>
</evidence>
<keyword evidence="13" id="KW-0472">Membrane</keyword>
<keyword evidence="12 15" id="KW-0503">Monooxygenase</keyword>
<comment type="function">
    <text evidence="2">May be involved in the metabolism of insect hormones and in the breakdown of synthetic insecticides.</text>
</comment>
<accession>A0A1I8NA05</accession>
<dbReference type="GO" id="GO:0005789">
    <property type="term" value="C:endoplasmic reticulum membrane"/>
    <property type="evidence" value="ECO:0007669"/>
    <property type="project" value="UniProtKB-SubCell"/>
</dbReference>
<evidence type="ECO:0000256" key="8">
    <source>
        <dbReference type="ARBA" id="ARBA00022824"/>
    </source>
</evidence>
<keyword evidence="9" id="KW-0492">Microsome</keyword>
<evidence type="ECO:0000256" key="15">
    <source>
        <dbReference type="RuleBase" id="RU000461"/>
    </source>
</evidence>
<evidence type="ECO:0000256" key="6">
    <source>
        <dbReference type="ARBA" id="ARBA00022617"/>
    </source>
</evidence>
<keyword evidence="11 14" id="KW-0408">Iron</keyword>
<keyword evidence="8" id="KW-0256">Endoplasmic reticulum</keyword>
<dbReference type="STRING" id="7370.A0A1I8NA05"/>
<dbReference type="GO" id="GO:0016705">
    <property type="term" value="F:oxidoreductase activity, acting on paired donors, with incorporation or reduction of molecular oxygen"/>
    <property type="evidence" value="ECO:0007669"/>
    <property type="project" value="InterPro"/>
</dbReference>
<dbReference type="PANTHER" id="PTHR24291:SF189">
    <property type="entry name" value="CYTOCHROME P450 4C3-RELATED"/>
    <property type="match status" value="1"/>
</dbReference>
<dbReference type="PRINTS" id="PR00463">
    <property type="entry name" value="EP450I"/>
</dbReference>
<dbReference type="GO" id="GO:0020037">
    <property type="term" value="F:heme binding"/>
    <property type="evidence" value="ECO:0007669"/>
    <property type="project" value="InterPro"/>
</dbReference>
<dbReference type="PROSITE" id="PS00086">
    <property type="entry name" value="CYTOCHROME_P450"/>
    <property type="match status" value="1"/>
</dbReference>
<protein>
    <submittedName>
        <fullName evidence="18">Probable cytochrome P450 313a4</fullName>
    </submittedName>
</protein>
<dbReference type="InterPro" id="IPR017972">
    <property type="entry name" value="Cyt_P450_CS"/>
</dbReference>
<dbReference type="InterPro" id="IPR002401">
    <property type="entry name" value="Cyt_P450_E_grp-I"/>
</dbReference>
<proteinExistence type="inferred from homology"/>
<dbReference type="Proteomes" id="UP001652621">
    <property type="component" value="Unplaced"/>
</dbReference>
<dbReference type="GO" id="GO:0004497">
    <property type="term" value="F:monooxygenase activity"/>
    <property type="evidence" value="ECO:0007669"/>
    <property type="project" value="UniProtKB-KW"/>
</dbReference>
<reference evidence="16" key="1">
    <citation type="submission" date="2020-05" db="UniProtKB">
        <authorList>
            <consortium name="EnsemblMetazoa"/>
        </authorList>
    </citation>
    <scope>IDENTIFICATION</scope>
    <source>
        <strain evidence="16">Aabys</strain>
    </source>
</reference>